<dbReference type="SMART" id="SM00093">
    <property type="entry name" value="SERPIN"/>
    <property type="match status" value="3"/>
</dbReference>
<evidence type="ECO:0000256" key="2">
    <source>
        <dbReference type="SAM" id="MobiDB-lite"/>
    </source>
</evidence>
<dbReference type="InterPro" id="IPR042185">
    <property type="entry name" value="Serpin_sf_2"/>
</dbReference>
<dbReference type="InterPro" id="IPR023796">
    <property type="entry name" value="Serpin_dom"/>
</dbReference>
<evidence type="ECO:0000256" key="1">
    <source>
        <dbReference type="ARBA" id="ARBA00006426"/>
    </source>
</evidence>
<feature type="compositionally biased region" description="Basic and acidic residues" evidence="2">
    <location>
        <begin position="83"/>
        <end position="123"/>
    </location>
</feature>
<dbReference type="Proteomes" id="UP001178461">
    <property type="component" value="Chromosome 7"/>
</dbReference>
<gene>
    <name evidence="4" type="ORF">PODLI_1B011754</name>
</gene>
<feature type="domain" description="Serpin" evidence="3">
    <location>
        <begin position="976"/>
        <end position="1336"/>
    </location>
</feature>
<proteinExistence type="inferred from homology"/>
<reference evidence="4" key="1">
    <citation type="submission" date="2022-12" db="EMBL/GenBank/DDBJ databases">
        <authorList>
            <person name="Alioto T."/>
            <person name="Alioto T."/>
            <person name="Gomez Garrido J."/>
        </authorList>
    </citation>
    <scope>NUCLEOTIDE SEQUENCE</scope>
</reference>
<sequence length="1337" mass="151251">MTTLPEANAKSAVDVFKVLTTEHPCDNLVFSPVNLTAGLGLLAYASSCEQADQIEKVLHWDEVKECDKPRSRSLGHSTTRLRRAQEKVETCPRPRPRPEPTKPEATRPRPRPRPEPTKPEPTRPEPTCPKPRPRPEPTRPEPTRPEPTCPKPRPRPEPEQPKPCDKRRVIHRPAPCPEPEPEPEPRCPRRDVPCYECEEPEGIHTAFSKILATLNEPSSNYTLSFANKLYGNKDIAFIQKFLYCALKLYLTEVENADLHNAPEEVRRLINLWVEVQTHGKIKDLLPKDSFDCLAQLLLVNALYFKGQWEVKFDKELTEEAPFYPHHADEKECHSVQLMHRKGVYNAGTIDLCDVQVQVVEIPYKNNELTFVLLLPVDCNAEALEQLEDGLSHEHLLDLACHLKAIEVDLAIPKFSSEKSIEANEYLNLPDLTDHEKADFSGATTTEGVALTQLVHDAAIEIDEEGGEEPEPVPCPKDRRPRREPVEIRADHPFLYFIVHNCTQSIIALELLNSIMTTLPEANAKSAVDVFKVLTTEHPCDNLVFSPVNLTAGLGLLAYASSCEQADQIEKVLHWDEVKECDKPRSRSLGQSTTRLRRTQGAGGAKPRPRPEPKPCDKRRVVHRPAPCPEPEPEPRCPRRDVPCYECEKPEGIHTAFSKILATLNEPSANYTLSFANKLYGNKDIAFIQKFVFCALKLYLTEVDGVDFHNAPEEVRRLINLWVETRTHGKIKDLLPKDSFDCLVQLLLVNALFFKGQWEVKFDKELTEEAPFYPHHADEKECHSVQLMHRKGVYNAGTIDLCDVQVQVVEIPYKNNELTFVLLLPVDCNAEALEQLEDGLSHEHLLDLSCHLKATEVDLAIPKFSSEKSIEANEYLNLPDLTDHEKADFSGATTTEGVALTQLVHDAAIEIDEEGGEEPEPVPCPKDRRPRREPVEIRADHPFLYFIVHNCTQSIIALELLKSIMTTLPEANAKFAVDFFHRVAQELTDNNVLPCPVNLISALGLSAYASGNEQAAAVEKDVPCYECEEPEGIHTAFSKILATLNEPSANYTLSFANKLYGNKDIAFIQKFIFCALKLYLTEVDGVDLHNAPEEMRRLINLWVEIHTHGKIKDLLPKESFDCFAQLLLVNALYFKGQWEVKFDKELTEEAPFYPHHADEKDCHTVQLMHRKGVYNAGTIDLCNVQVRVLEIPYKNNEMSLFVLLPVDCSVEALQQLEGGLSHEHLLDLSCDLKPVEVEVALPKFSSEKRTEIDLVDRKKGDFSGATTTENVVLTQFIHNALFEVDEEGGEEAEAVHCPKDRRPRREPVEILANHPFLFYVLHKRTQSILVFGRFAKPQ</sequence>
<dbReference type="Pfam" id="PF00079">
    <property type="entry name" value="Serpin"/>
    <property type="match status" value="4"/>
</dbReference>
<dbReference type="InterPro" id="IPR036186">
    <property type="entry name" value="Serpin_sf"/>
</dbReference>
<dbReference type="Gene3D" id="3.30.497.10">
    <property type="entry name" value="Antithrombin, subunit I, domain 2"/>
    <property type="match status" value="5"/>
</dbReference>
<accession>A0AA35PBS3</accession>
<evidence type="ECO:0000313" key="5">
    <source>
        <dbReference type="Proteomes" id="UP001178461"/>
    </source>
</evidence>
<name>A0AA35PBS3_9SAUR</name>
<dbReference type="EMBL" id="OX395132">
    <property type="protein sequence ID" value="CAI5780100.1"/>
    <property type="molecule type" value="Genomic_DNA"/>
</dbReference>
<dbReference type="InterPro" id="IPR000215">
    <property type="entry name" value="Serpin_fam"/>
</dbReference>
<keyword evidence="5" id="KW-1185">Reference proteome</keyword>
<feature type="domain" description="Serpin" evidence="3">
    <location>
        <begin position="13"/>
        <end position="506"/>
    </location>
</feature>
<organism evidence="4 5">
    <name type="scientific">Podarcis lilfordi</name>
    <name type="common">Lilford's wall lizard</name>
    <dbReference type="NCBI Taxonomy" id="74358"/>
    <lineage>
        <taxon>Eukaryota</taxon>
        <taxon>Metazoa</taxon>
        <taxon>Chordata</taxon>
        <taxon>Craniata</taxon>
        <taxon>Vertebrata</taxon>
        <taxon>Euteleostomi</taxon>
        <taxon>Lepidosauria</taxon>
        <taxon>Squamata</taxon>
        <taxon>Bifurcata</taxon>
        <taxon>Unidentata</taxon>
        <taxon>Episquamata</taxon>
        <taxon>Laterata</taxon>
        <taxon>Lacertibaenia</taxon>
        <taxon>Lacertidae</taxon>
        <taxon>Podarcis</taxon>
    </lineage>
</organism>
<evidence type="ECO:0000313" key="4">
    <source>
        <dbReference type="EMBL" id="CAI5780100.1"/>
    </source>
</evidence>
<dbReference type="PROSITE" id="PS00284">
    <property type="entry name" value="SERPIN"/>
    <property type="match status" value="1"/>
</dbReference>
<feature type="region of interest" description="Disordered" evidence="2">
    <location>
        <begin position="461"/>
        <end position="483"/>
    </location>
</feature>
<feature type="compositionally biased region" description="Basic and acidic residues" evidence="2">
    <location>
        <begin position="133"/>
        <end position="144"/>
    </location>
</feature>
<dbReference type="GO" id="GO:0004867">
    <property type="term" value="F:serine-type endopeptidase inhibitor activity"/>
    <property type="evidence" value="ECO:0007669"/>
    <property type="project" value="InterPro"/>
</dbReference>
<feature type="domain" description="Serpin" evidence="3">
    <location>
        <begin position="527"/>
        <end position="955"/>
    </location>
</feature>
<feature type="region of interest" description="Disordered" evidence="2">
    <location>
        <begin position="911"/>
        <end position="932"/>
    </location>
</feature>
<feature type="compositionally biased region" description="Basic and acidic residues" evidence="2">
    <location>
        <begin position="608"/>
        <end position="618"/>
    </location>
</feature>
<evidence type="ECO:0000259" key="3">
    <source>
        <dbReference type="SMART" id="SM00093"/>
    </source>
</evidence>
<feature type="region of interest" description="Disordered" evidence="2">
    <location>
        <begin position="67"/>
        <end position="189"/>
    </location>
</feature>
<dbReference type="GO" id="GO:0005615">
    <property type="term" value="C:extracellular space"/>
    <property type="evidence" value="ECO:0007669"/>
    <property type="project" value="InterPro"/>
</dbReference>
<protein>
    <submittedName>
        <fullName evidence="4">SERPIN domain-containing protein</fullName>
    </submittedName>
</protein>
<comment type="similarity">
    <text evidence="1">Belongs to the serpin family. Ov-serpin subfamily.</text>
</comment>
<dbReference type="InterPro" id="IPR023795">
    <property type="entry name" value="Serpin_CS"/>
</dbReference>
<dbReference type="SUPFAM" id="SSF56574">
    <property type="entry name" value="Serpins"/>
    <property type="match status" value="3"/>
</dbReference>
<feature type="region of interest" description="Disordered" evidence="2">
    <location>
        <begin position="583"/>
        <end position="638"/>
    </location>
</feature>
<dbReference type="PANTHER" id="PTHR11461:SF186">
    <property type="entry name" value="SERPIN B4"/>
    <property type="match status" value="1"/>
</dbReference>
<feature type="compositionally biased region" description="Acidic residues" evidence="2">
    <location>
        <begin position="461"/>
        <end position="470"/>
    </location>
</feature>
<feature type="compositionally biased region" description="Basic and acidic residues" evidence="2">
    <location>
        <begin position="154"/>
        <end position="167"/>
    </location>
</feature>
<dbReference type="PANTHER" id="PTHR11461">
    <property type="entry name" value="SERINE PROTEASE INHIBITOR, SERPIN"/>
    <property type="match status" value="1"/>
</dbReference>
<dbReference type="InterPro" id="IPR042178">
    <property type="entry name" value="Serpin_sf_1"/>
</dbReference>
<dbReference type="Gene3D" id="2.30.39.10">
    <property type="entry name" value="Alpha-1-antitrypsin, domain 1"/>
    <property type="match status" value="3"/>
</dbReference>